<dbReference type="PANTHER" id="PTHR44227:SF3">
    <property type="entry name" value="PROTEIN O-MANNOSYL-TRANSFERASE TMTC4"/>
    <property type="match status" value="1"/>
</dbReference>
<evidence type="ECO:0000256" key="2">
    <source>
        <dbReference type="ARBA" id="ARBA00022803"/>
    </source>
</evidence>
<feature type="domain" description="Glycosyltransferase RgtA/B/C/D-like" evidence="4">
    <location>
        <begin position="88"/>
        <end position="215"/>
    </location>
</feature>
<feature type="transmembrane region" description="Helical" evidence="3">
    <location>
        <begin position="20"/>
        <end position="38"/>
    </location>
</feature>
<evidence type="ECO:0000313" key="5">
    <source>
        <dbReference type="EMBL" id="SVC59439.1"/>
    </source>
</evidence>
<sequence length="307" mass="32802">MTDGFLVSELTWNGHVGTVRAGVALTVLTALAYVSVLGGELTFDDRAMVVENEIVTEAQWWALLTTSYWSGITGQEGGLYRPLTMVNLAAQHALFGDHSSGYRLVSIVLHAVTGLALFLVVRRLLASPRALTAAALFCLHPINSEVVSTSVGNAESLALLLSLLALYFLFADRTWFREMEAASLLVLAQLAKESAAVVAIAVALAGAYARNRRLAVMGLTATAVGLGFRLAITERLGPGPIGFLDNPLSHLPPFERIGAGLTVGVLYLTKFVVPWPLVADYSFDQIRAPERLGDAHVVAAATFLLSL</sequence>
<feature type="transmembrane region" description="Helical" evidence="3">
    <location>
        <begin position="101"/>
        <end position="121"/>
    </location>
</feature>
<accession>A0A382NE36</accession>
<keyword evidence="1" id="KW-0677">Repeat</keyword>
<keyword evidence="3" id="KW-0472">Membrane</keyword>
<dbReference type="Pfam" id="PF13231">
    <property type="entry name" value="PMT_2"/>
    <property type="match status" value="1"/>
</dbReference>
<dbReference type="AlphaFoldDB" id="A0A382NE36"/>
<organism evidence="5">
    <name type="scientific">marine metagenome</name>
    <dbReference type="NCBI Taxonomy" id="408172"/>
    <lineage>
        <taxon>unclassified sequences</taxon>
        <taxon>metagenomes</taxon>
        <taxon>ecological metagenomes</taxon>
    </lineage>
</organism>
<dbReference type="EMBL" id="UINC01099853">
    <property type="protein sequence ID" value="SVC59439.1"/>
    <property type="molecule type" value="Genomic_DNA"/>
</dbReference>
<dbReference type="InterPro" id="IPR038731">
    <property type="entry name" value="RgtA/B/C-like"/>
</dbReference>
<feature type="transmembrane region" description="Helical" evidence="3">
    <location>
        <begin position="214"/>
        <end position="232"/>
    </location>
</feature>
<keyword evidence="3" id="KW-0812">Transmembrane</keyword>
<feature type="transmembrane region" description="Helical" evidence="3">
    <location>
        <begin position="182"/>
        <end position="208"/>
    </location>
</feature>
<feature type="transmembrane region" description="Helical" evidence="3">
    <location>
        <begin position="151"/>
        <end position="170"/>
    </location>
</feature>
<evidence type="ECO:0000259" key="4">
    <source>
        <dbReference type="Pfam" id="PF13231"/>
    </source>
</evidence>
<keyword evidence="2" id="KW-0802">TPR repeat</keyword>
<gene>
    <name evidence="5" type="ORF">METZ01_LOCUS312293</name>
</gene>
<protein>
    <recommendedName>
        <fullName evidence="4">Glycosyltransferase RgtA/B/C/D-like domain-containing protein</fullName>
    </recommendedName>
</protein>
<name>A0A382NE36_9ZZZZ</name>
<evidence type="ECO:0000256" key="1">
    <source>
        <dbReference type="ARBA" id="ARBA00022737"/>
    </source>
</evidence>
<feature type="non-terminal residue" evidence="5">
    <location>
        <position position="307"/>
    </location>
</feature>
<proteinExistence type="predicted"/>
<keyword evidence="3" id="KW-1133">Transmembrane helix</keyword>
<dbReference type="PANTHER" id="PTHR44227">
    <property type="match status" value="1"/>
</dbReference>
<reference evidence="5" key="1">
    <citation type="submission" date="2018-05" db="EMBL/GenBank/DDBJ databases">
        <authorList>
            <person name="Lanie J.A."/>
            <person name="Ng W.-L."/>
            <person name="Kazmierczak K.M."/>
            <person name="Andrzejewski T.M."/>
            <person name="Davidsen T.M."/>
            <person name="Wayne K.J."/>
            <person name="Tettelin H."/>
            <person name="Glass J.I."/>
            <person name="Rusch D."/>
            <person name="Podicherti R."/>
            <person name="Tsui H.-C.T."/>
            <person name="Winkler M.E."/>
        </authorList>
    </citation>
    <scope>NUCLEOTIDE SEQUENCE</scope>
</reference>
<evidence type="ECO:0000256" key="3">
    <source>
        <dbReference type="SAM" id="Phobius"/>
    </source>
</evidence>
<dbReference type="InterPro" id="IPR052346">
    <property type="entry name" value="O-mannosyl-transferase_TMTC"/>
</dbReference>